<gene>
    <name evidence="1" type="ORF">ILEXP_LOCUS22642</name>
</gene>
<name>A0ABC8SB20_9AQUA</name>
<reference evidence="1 2" key="1">
    <citation type="submission" date="2024-02" db="EMBL/GenBank/DDBJ databases">
        <authorList>
            <person name="Vignale AGUSTIN F."/>
            <person name="Sosa J E."/>
            <person name="Modenutti C."/>
        </authorList>
    </citation>
    <scope>NUCLEOTIDE SEQUENCE [LARGE SCALE GENOMIC DNA]</scope>
</reference>
<comment type="caution">
    <text evidence="1">The sequence shown here is derived from an EMBL/GenBank/DDBJ whole genome shotgun (WGS) entry which is preliminary data.</text>
</comment>
<accession>A0ABC8SB20</accession>
<dbReference type="Proteomes" id="UP001642360">
    <property type="component" value="Unassembled WGS sequence"/>
</dbReference>
<evidence type="ECO:0000313" key="2">
    <source>
        <dbReference type="Proteomes" id="UP001642360"/>
    </source>
</evidence>
<proteinExistence type="predicted"/>
<keyword evidence="2" id="KW-1185">Reference proteome</keyword>
<evidence type="ECO:0000313" key="1">
    <source>
        <dbReference type="EMBL" id="CAK9154325.1"/>
    </source>
</evidence>
<dbReference type="EMBL" id="CAUOFW020002514">
    <property type="protein sequence ID" value="CAK9154325.1"/>
    <property type="molecule type" value="Genomic_DNA"/>
</dbReference>
<dbReference type="AlphaFoldDB" id="A0ABC8SB20"/>
<protein>
    <submittedName>
        <fullName evidence="1">Uncharacterized protein</fullName>
    </submittedName>
</protein>
<organism evidence="1 2">
    <name type="scientific">Ilex paraguariensis</name>
    <name type="common">yerba mate</name>
    <dbReference type="NCBI Taxonomy" id="185542"/>
    <lineage>
        <taxon>Eukaryota</taxon>
        <taxon>Viridiplantae</taxon>
        <taxon>Streptophyta</taxon>
        <taxon>Embryophyta</taxon>
        <taxon>Tracheophyta</taxon>
        <taxon>Spermatophyta</taxon>
        <taxon>Magnoliopsida</taxon>
        <taxon>eudicotyledons</taxon>
        <taxon>Gunneridae</taxon>
        <taxon>Pentapetalae</taxon>
        <taxon>asterids</taxon>
        <taxon>campanulids</taxon>
        <taxon>Aquifoliales</taxon>
        <taxon>Aquifoliaceae</taxon>
        <taxon>Ilex</taxon>
    </lineage>
</organism>
<sequence length="142" mass="16881">MGTERVGKNFIDLVLNRGPSLTPPSLHQSPLQRMIRLSSLHEFLQLLLPRRQLPNRIPLNKLVTRLLLLMSKWCDDNIARMVRRRLLNDFYSEVARMRLLDDPYSKVARRRLLDNPYSKVTRKKLLDDLYFKVARRRLLDDS</sequence>
<feature type="non-terminal residue" evidence="1">
    <location>
        <position position="142"/>
    </location>
</feature>